<organism evidence="2 3">
    <name type="scientific">Hymenochirus boettgeri</name>
    <name type="common">Congo dwarf clawed frog</name>
    <dbReference type="NCBI Taxonomy" id="247094"/>
    <lineage>
        <taxon>Eukaryota</taxon>
        <taxon>Metazoa</taxon>
        <taxon>Chordata</taxon>
        <taxon>Craniata</taxon>
        <taxon>Vertebrata</taxon>
        <taxon>Euteleostomi</taxon>
        <taxon>Amphibia</taxon>
        <taxon>Batrachia</taxon>
        <taxon>Anura</taxon>
        <taxon>Pipoidea</taxon>
        <taxon>Pipidae</taxon>
        <taxon>Pipinae</taxon>
        <taxon>Hymenochirus</taxon>
    </lineage>
</organism>
<sequence length="112" mass="12690">MLYTRSTLAPISRCLTCVSVTGKCSSKPLRHKQQPQRKQQQWPEQSRGQGLWVVSLLPSVCLLRLVWVDDLRRLCICAQLCEGLGARLHRDRSSSRRLLDRGPSSPCTSTSR</sequence>
<dbReference type="EMBL" id="JAACNH010000556">
    <property type="protein sequence ID" value="KAG8430866.1"/>
    <property type="molecule type" value="Genomic_DNA"/>
</dbReference>
<feature type="region of interest" description="Disordered" evidence="1">
    <location>
        <begin position="91"/>
        <end position="112"/>
    </location>
</feature>
<dbReference type="AlphaFoldDB" id="A0A8T2IL38"/>
<feature type="compositionally biased region" description="Low complexity" evidence="1">
    <location>
        <begin position="36"/>
        <end position="47"/>
    </location>
</feature>
<name>A0A8T2IL38_9PIPI</name>
<evidence type="ECO:0000256" key="1">
    <source>
        <dbReference type="SAM" id="MobiDB-lite"/>
    </source>
</evidence>
<proteinExistence type="predicted"/>
<dbReference type="Proteomes" id="UP000812440">
    <property type="component" value="Unassembled WGS sequence"/>
</dbReference>
<evidence type="ECO:0000313" key="2">
    <source>
        <dbReference type="EMBL" id="KAG8430866.1"/>
    </source>
</evidence>
<protein>
    <submittedName>
        <fullName evidence="2">Uncharacterized protein</fullName>
    </submittedName>
</protein>
<feature type="compositionally biased region" description="Basic and acidic residues" evidence="1">
    <location>
        <begin position="91"/>
        <end position="100"/>
    </location>
</feature>
<keyword evidence="3" id="KW-1185">Reference proteome</keyword>
<reference evidence="2" key="1">
    <citation type="thesis" date="2020" institute="ProQuest LLC" country="789 East Eisenhower Parkway, Ann Arbor, MI, USA">
        <title>Comparative Genomics and Chromosome Evolution.</title>
        <authorList>
            <person name="Mudd A.B."/>
        </authorList>
    </citation>
    <scope>NUCLEOTIDE SEQUENCE</scope>
    <source>
        <strain evidence="2">Female2</strain>
        <tissue evidence="2">Blood</tissue>
    </source>
</reference>
<evidence type="ECO:0000313" key="3">
    <source>
        <dbReference type="Proteomes" id="UP000812440"/>
    </source>
</evidence>
<comment type="caution">
    <text evidence="2">The sequence shown here is derived from an EMBL/GenBank/DDBJ whole genome shotgun (WGS) entry which is preliminary data.</text>
</comment>
<accession>A0A8T2IL38</accession>
<gene>
    <name evidence="2" type="ORF">GDO86_019843</name>
</gene>
<feature type="region of interest" description="Disordered" evidence="1">
    <location>
        <begin position="25"/>
        <end position="47"/>
    </location>
</feature>